<sequence>MPIWVGLYECPRLGVLVFISYYIEKLSISLIVTLYFFEKFQ</sequence>
<dbReference type="Proteomes" id="UP000501926">
    <property type="component" value="Chromosome"/>
</dbReference>
<evidence type="ECO:0000256" key="1">
    <source>
        <dbReference type="SAM" id="Phobius"/>
    </source>
</evidence>
<protein>
    <submittedName>
        <fullName evidence="2">Uncharacterized protein</fullName>
    </submittedName>
</protein>
<keyword evidence="1" id="KW-0472">Membrane</keyword>
<keyword evidence="1" id="KW-1133">Transmembrane helix</keyword>
<evidence type="ECO:0000313" key="3">
    <source>
        <dbReference type="Proteomes" id="UP000501926"/>
    </source>
</evidence>
<keyword evidence="1" id="KW-0812">Transmembrane</keyword>
<reference evidence="2 3" key="1">
    <citation type="submission" date="2020-02" db="EMBL/GenBank/DDBJ databases">
        <title>Newly sequenced genome of strain CSTR1 showed variability in Candidatus Kuenenia stuttgartiensis genomes.</title>
        <authorList>
            <person name="Ding C."/>
            <person name="Adrian L."/>
        </authorList>
    </citation>
    <scope>NUCLEOTIDE SEQUENCE [LARGE SCALE GENOMIC DNA]</scope>
    <source>
        <strain evidence="2 3">CSTR1</strain>
    </source>
</reference>
<proteinExistence type="predicted"/>
<organism evidence="2 3">
    <name type="scientific">Kuenenia stuttgartiensis</name>
    <dbReference type="NCBI Taxonomy" id="174633"/>
    <lineage>
        <taxon>Bacteria</taxon>
        <taxon>Pseudomonadati</taxon>
        <taxon>Planctomycetota</taxon>
        <taxon>Candidatus Brocadiia</taxon>
        <taxon>Candidatus Brocadiales</taxon>
        <taxon>Candidatus Brocadiaceae</taxon>
        <taxon>Candidatus Kuenenia</taxon>
    </lineage>
</organism>
<gene>
    <name evidence="2" type="ORF">KsCSTR_31480</name>
</gene>
<dbReference type="AlphaFoldDB" id="A0A6G7GTJ7"/>
<feature type="transmembrane region" description="Helical" evidence="1">
    <location>
        <begin position="15"/>
        <end position="37"/>
    </location>
</feature>
<accession>A0A6G7GTJ7</accession>
<name>A0A6G7GTJ7_KUEST</name>
<dbReference type="EMBL" id="CP049055">
    <property type="protein sequence ID" value="QII12527.1"/>
    <property type="molecule type" value="Genomic_DNA"/>
</dbReference>
<evidence type="ECO:0000313" key="2">
    <source>
        <dbReference type="EMBL" id="QII12527.1"/>
    </source>
</evidence>